<dbReference type="GO" id="GO:0016151">
    <property type="term" value="F:nickel cation binding"/>
    <property type="evidence" value="ECO:0007669"/>
    <property type="project" value="UniProtKB-UniRule"/>
</dbReference>
<dbReference type="Pfam" id="PF01774">
    <property type="entry name" value="UreD"/>
    <property type="match status" value="1"/>
</dbReference>
<dbReference type="EMBL" id="JACHWB010000001">
    <property type="protein sequence ID" value="MBB3018170.1"/>
    <property type="molecule type" value="Genomic_DNA"/>
</dbReference>
<evidence type="ECO:0000256" key="3">
    <source>
        <dbReference type="HAMAP-Rule" id="MF_01384"/>
    </source>
</evidence>
<name>A0A7W4YV92_9HYPH</name>
<dbReference type="RefSeq" id="WP_183448039.1">
    <property type="nucleotide sequence ID" value="NZ_JACHWB010000001.1"/>
</dbReference>
<dbReference type="HAMAP" id="MF_01384">
    <property type="entry name" value="UreD"/>
    <property type="match status" value="1"/>
</dbReference>
<dbReference type="InterPro" id="IPR002669">
    <property type="entry name" value="UreD"/>
</dbReference>
<dbReference type="PANTHER" id="PTHR33643:SF1">
    <property type="entry name" value="UREASE ACCESSORY PROTEIN D"/>
    <property type="match status" value="1"/>
</dbReference>
<evidence type="ECO:0000313" key="4">
    <source>
        <dbReference type="EMBL" id="MBB3018170.1"/>
    </source>
</evidence>
<evidence type="ECO:0000313" key="5">
    <source>
        <dbReference type="Proteomes" id="UP000532010"/>
    </source>
</evidence>
<proteinExistence type="inferred from homology"/>
<comment type="subcellular location">
    <subcellularLocation>
        <location evidence="3">Cytoplasm</location>
    </subcellularLocation>
</comment>
<comment type="caution">
    <text evidence="4">The sequence shown here is derived from an EMBL/GenBank/DDBJ whole genome shotgun (WGS) entry which is preliminary data.</text>
</comment>
<gene>
    <name evidence="3" type="primary">ureD</name>
    <name evidence="4" type="ORF">FHR70_001210</name>
</gene>
<keyword evidence="3" id="KW-0996">Nickel insertion</keyword>
<sequence length="280" mass="29865">MFVSALPSEGDPALRQRALGRVSFMAANLEGQTRPLRIEESGSMRIRLPKGEGAGLDAVLVNTAGGIACGDRFSIEIDAQAGASVTVATPAAEKVYRSDGAVSKLSVTLKAGAGSQIDWLPQETILFDQARLERQLEATVAEDARLTLLEAVVFGRAARAERILDGLFIDRWRICRGSRLIYADTLRLEGPIADLLQKPSVGNGARALATLIHVSPGAEARLDSVREHLSSGQGCDAAASAWNGLLAVRFCAVTVEALRASVCSFLLTFRGEPLPRVWLS</sequence>
<reference evidence="4 5" key="1">
    <citation type="submission" date="2020-08" db="EMBL/GenBank/DDBJ databases">
        <title>The Agave Microbiome: Exploring the role of microbial communities in plant adaptations to desert environments.</title>
        <authorList>
            <person name="Partida-Martinez L.P."/>
        </authorList>
    </citation>
    <scope>NUCLEOTIDE SEQUENCE [LARGE SCALE GENOMIC DNA]</scope>
    <source>
        <strain evidence="4 5">AT3.9</strain>
    </source>
</reference>
<keyword evidence="2 3" id="KW-0143">Chaperone</keyword>
<comment type="function">
    <text evidence="3">Required for maturation of urease via the functional incorporation of the urease nickel metallocenter.</text>
</comment>
<dbReference type="AlphaFoldDB" id="A0A7W4YV92"/>
<dbReference type="GO" id="GO:0005737">
    <property type="term" value="C:cytoplasm"/>
    <property type="evidence" value="ECO:0007669"/>
    <property type="project" value="UniProtKB-SubCell"/>
</dbReference>
<evidence type="ECO:0000256" key="2">
    <source>
        <dbReference type="ARBA" id="ARBA00023186"/>
    </source>
</evidence>
<evidence type="ECO:0000256" key="1">
    <source>
        <dbReference type="ARBA" id="ARBA00007177"/>
    </source>
</evidence>
<dbReference type="Proteomes" id="UP000532010">
    <property type="component" value="Unassembled WGS sequence"/>
</dbReference>
<protein>
    <recommendedName>
        <fullName evidence="3">Urease accessory protein UreD</fullName>
    </recommendedName>
</protein>
<accession>A0A7W4YV92</accession>
<keyword evidence="5" id="KW-1185">Reference proteome</keyword>
<comment type="subunit">
    <text evidence="3">UreD, UreF and UreG form a complex that acts as a GTP-hydrolysis-dependent molecular chaperone, activating the urease apoprotein by helping to assemble the nickel containing metallocenter of UreC. The UreE protein probably delivers the nickel.</text>
</comment>
<keyword evidence="3" id="KW-0963">Cytoplasm</keyword>
<organism evidence="4 5">
    <name type="scientific">Microvirga lupini</name>
    <dbReference type="NCBI Taxonomy" id="420324"/>
    <lineage>
        <taxon>Bacteria</taxon>
        <taxon>Pseudomonadati</taxon>
        <taxon>Pseudomonadota</taxon>
        <taxon>Alphaproteobacteria</taxon>
        <taxon>Hyphomicrobiales</taxon>
        <taxon>Methylobacteriaceae</taxon>
        <taxon>Microvirga</taxon>
    </lineage>
</organism>
<comment type="similarity">
    <text evidence="1 3">Belongs to the UreD family.</text>
</comment>
<dbReference type="PANTHER" id="PTHR33643">
    <property type="entry name" value="UREASE ACCESSORY PROTEIN D"/>
    <property type="match status" value="1"/>
</dbReference>